<keyword evidence="2" id="KW-0547">Nucleotide-binding</keyword>
<dbReference type="EMBL" id="JAHWXN010000002">
    <property type="protein sequence ID" value="MCK2037926.1"/>
    <property type="molecule type" value="Genomic_DNA"/>
</dbReference>
<proteinExistence type="predicted"/>
<organism evidence="2 3">
    <name type="scientific">Microbacterium croceum</name>
    <dbReference type="NCBI Taxonomy" id="2851645"/>
    <lineage>
        <taxon>Bacteria</taxon>
        <taxon>Bacillati</taxon>
        <taxon>Actinomycetota</taxon>
        <taxon>Actinomycetes</taxon>
        <taxon>Micrococcales</taxon>
        <taxon>Microbacteriaceae</taxon>
        <taxon>Microbacterium</taxon>
    </lineage>
</organism>
<gene>
    <name evidence="2" type="ORF">KZC51_17495</name>
</gene>
<evidence type="ECO:0000259" key="1">
    <source>
        <dbReference type="Pfam" id="PF13521"/>
    </source>
</evidence>
<dbReference type="SUPFAM" id="SSF52540">
    <property type="entry name" value="P-loop containing nucleoside triphosphate hydrolases"/>
    <property type="match status" value="1"/>
</dbReference>
<name>A0ABT0FIN2_9MICO</name>
<dbReference type="Gene3D" id="3.40.50.300">
    <property type="entry name" value="P-loop containing nucleotide triphosphate hydrolases"/>
    <property type="match status" value="1"/>
</dbReference>
<keyword evidence="2" id="KW-0067">ATP-binding</keyword>
<dbReference type="GO" id="GO:0005524">
    <property type="term" value="F:ATP binding"/>
    <property type="evidence" value="ECO:0007669"/>
    <property type="project" value="UniProtKB-KW"/>
</dbReference>
<accession>A0ABT0FIN2</accession>
<dbReference type="InterPro" id="IPR027417">
    <property type="entry name" value="P-loop_NTPase"/>
</dbReference>
<comment type="caution">
    <text evidence="2">The sequence shown here is derived from an EMBL/GenBank/DDBJ whole genome shotgun (WGS) entry which is preliminary data.</text>
</comment>
<evidence type="ECO:0000313" key="3">
    <source>
        <dbReference type="Proteomes" id="UP001300096"/>
    </source>
</evidence>
<sequence length="176" mass="18959">MRIVVSGTHGSGKSTLIADFHAAHPHYRVLGDPFEDLDLDDPSSEASFAAQLRLTAARLEATADATDVIAERGPLDFLAYLTALDRLGRSGGSLLARATQIVERSLATVDLVAVVPLDAARPIRVPAEEDPELREAMDDVLLELLDDLEQDGAVRRSLVITGDPVRRLQALSDAVR</sequence>
<keyword evidence="3" id="KW-1185">Reference proteome</keyword>
<evidence type="ECO:0000313" key="2">
    <source>
        <dbReference type="EMBL" id="MCK2037926.1"/>
    </source>
</evidence>
<protein>
    <submittedName>
        <fullName evidence="2">ATP-binding protein</fullName>
    </submittedName>
</protein>
<dbReference type="Pfam" id="PF13521">
    <property type="entry name" value="AAA_28"/>
    <property type="match status" value="1"/>
</dbReference>
<feature type="domain" description="NadR/Ttd14 AAA" evidence="1">
    <location>
        <begin position="2"/>
        <end position="149"/>
    </location>
</feature>
<dbReference type="InterPro" id="IPR038727">
    <property type="entry name" value="NadR/Ttd14_AAA_dom"/>
</dbReference>
<reference evidence="2 3" key="1">
    <citation type="submission" date="2021-06" db="EMBL/GenBank/DDBJ databases">
        <title>Genome-based taxonomic framework of Microbacterium strains isolated from marine environment, the description of four new species and reclassification of four preexisting species.</title>
        <authorList>
            <person name="Lee S.D."/>
            <person name="Kim S.-M."/>
            <person name="Byeon Y.-S."/>
            <person name="Yang H.L."/>
            <person name="Kim I.S."/>
        </authorList>
    </citation>
    <scope>NUCLEOTIDE SEQUENCE [LARGE SCALE GENOMIC DNA]</scope>
    <source>
        <strain evidence="2 3">SSW1-49</strain>
    </source>
</reference>
<dbReference type="RefSeq" id="WP_247631282.1">
    <property type="nucleotide sequence ID" value="NZ_JAHWXN010000002.1"/>
</dbReference>
<dbReference type="Proteomes" id="UP001300096">
    <property type="component" value="Unassembled WGS sequence"/>
</dbReference>